<dbReference type="GO" id="GO:0016491">
    <property type="term" value="F:oxidoreductase activity"/>
    <property type="evidence" value="ECO:0007669"/>
    <property type="project" value="InterPro"/>
</dbReference>
<gene>
    <name evidence="1" type="ORF">I540_0146</name>
</gene>
<dbReference type="InterPro" id="IPR000415">
    <property type="entry name" value="Nitroreductase-like"/>
</dbReference>
<organism evidence="1 2">
    <name type="scientific">Mycobacteroides abscessus subsp. bolletii 1513</name>
    <dbReference type="NCBI Taxonomy" id="1299321"/>
    <lineage>
        <taxon>Bacteria</taxon>
        <taxon>Bacillati</taxon>
        <taxon>Actinomycetota</taxon>
        <taxon>Actinomycetes</taxon>
        <taxon>Mycobacteriales</taxon>
        <taxon>Mycobacteriaceae</taxon>
        <taxon>Mycobacteroides</taxon>
        <taxon>Mycobacteroides abscessus</taxon>
    </lineage>
</organism>
<dbReference type="SUPFAM" id="SSF55469">
    <property type="entry name" value="FMN-dependent nitroreductase-like"/>
    <property type="match status" value="1"/>
</dbReference>
<accession>X8DZU8</accession>
<comment type="caution">
    <text evidence="1">The sequence shown here is derived from an EMBL/GenBank/DDBJ whole genome shotgun (WGS) entry which is preliminary data.</text>
</comment>
<evidence type="ECO:0000313" key="2">
    <source>
        <dbReference type="Proteomes" id="UP000023351"/>
    </source>
</evidence>
<name>X8DZU8_9MYCO</name>
<proteinExistence type="predicted"/>
<dbReference type="PATRIC" id="fig|1299321.3.peg.134"/>
<dbReference type="Proteomes" id="UP000023351">
    <property type="component" value="Unassembled WGS sequence"/>
</dbReference>
<dbReference type="AlphaFoldDB" id="X8DZU8"/>
<reference evidence="1 2" key="1">
    <citation type="submission" date="2013-12" db="EMBL/GenBank/DDBJ databases">
        <authorList>
            <person name="Zelazny A."/>
            <person name="Olivier K."/>
            <person name="Holland S."/>
            <person name="Lenaerts A."/>
            <person name="Ordway D."/>
            <person name="DeGroote M.A."/>
            <person name="Parker T."/>
            <person name="Sizemore C."/>
            <person name="Tallon L.J."/>
            <person name="Sadzewicz L.K."/>
            <person name="Sengamalay N."/>
            <person name="Fraser C.M."/>
            <person name="Hine E."/>
            <person name="Shefchek K.A."/>
            <person name="Das S.P."/>
            <person name="Tettelin H."/>
        </authorList>
    </citation>
    <scope>NUCLEOTIDE SEQUENCE [LARGE SCALE GENOMIC DNA]</scope>
    <source>
        <strain evidence="1 2">1513</strain>
    </source>
</reference>
<sequence>MAGFRVEEASAVFGIPGNVRPLAIVAIGPVLDNYDGAEESTVERDHAPRQRPALGDIAFTERWGNSYSG</sequence>
<protein>
    <submittedName>
        <fullName evidence="1">Putative nitroreductase</fullName>
    </submittedName>
</protein>
<dbReference type="Gene3D" id="3.40.109.10">
    <property type="entry name" value="NADH Oxidase"/>
    <property type="match status" value="1"/>
</dbReference>
<dbReference type="EMBL" id="JAOJ01000001">
    <property type="protein sequence ID" value="EUA73869.1"/>
    <property type="molecule type" value="Genomic_DNA"/>
</dbReference>
<evidence type="ECO:0000313" key="1">
    <source>
        <dbReference type="EMBL" id="EUA73869.1"/>
    </source>
</evidence>